<evidence type="ECO:0000313" key="3">
    <source>
        <dbReference type="EMBL" id="KDQ15229.1"/>
    </source>
</evidence>
<accession>A0A067MI58</accession>
<evidence type="ECO:0000313" key="4">
    <source>
        <dbReference type="Proteomes" id="UP000027195"/>
    </source>
</evidence>
<dbReference type="HOGENOM" id="CLU_1277443_0_0_1"/>
<keyword evidence="2" id="KW-0472">Membrane</keyword>
<proteinExistence type="predicted"/>
<dbReference type="EMBL" id="KL198033">
    <property type="protein sequence ID" value="KDQ15229.1"/>
    <property type="molecule type" value="Genomic_DNA"/>
</dbReference>
<keyword evidence="4" id="KW-1185">Reference proteome</keyword>
<dbReference type="Proteomes" id="UP000027195">
    <property type="component" value="Unassembled WGS sequence"/>
</dbReference>
<organism evidence="3 4">
    <name type="scientific">Botryobasidium botryosum (strain FD-172 SS1)</name>
    <dbReference type="NCBI Taxonomy" id="930990"/>
    <lineage>
        <taxon>Eukaryota</taxon>
        <taxon>Fungi</taxon>
        <taxon>Dikarya</taxon>
        <taxon>Basidiomycota</taxon>
        <taxon>Agaricomycotina</taxon>
        <taxon>Agaricomycetes</taxon>
        <taxon>Cantharellales</taxon>
        <taxon>Botryobasidiaceae</taxon>
        <taxon>Botryobasidium</taxon>
    </lineage>
</organism>
<keyword evidence="2" id="KW-0812">Transmembrane</keyword>
<evidence type="ECO:0000256" key="1">
    <source>
        <dbReference type="SAM" id="MobiDB-lite"/>
    </source>
</evidence>
<dbReference type="InParanoid" id="A0A067MI58"/>
<name>A0A067MI58_BOTB1</name>
<feature type="transmembrane region" description="Helical" evidence="2">
    <location>
        <begin position="15"/>
        <end position="34"/>
    </location>
</feature>
<reference evidence="4" key="1">
    <citation type="journal article" date="2014" name="Proc. Natl. Acad. Sci. U.S.A.">
        <title>Extensive sampling of basidiomycete genomes demonstrates inadequacy of the white-rot/brown-rot paradigm for wood decay fungi.</title>
        <authorList>
            <person name="Riley R."/>
            <person name="Salamov A.A."/>
            <person name="Brown D.W."/>
            <person name="Nagy L.G."/>
            <person name="Floudas D."/>
            <person name="Held B.W."/>
            <person name="Levasseur A."/>
            <person name="Lombard V."/>
            <person name="Morin E."/>
            <person name="Otillar R."/>
            <person name="Lindquist E.A."/>
            <person name="Sun H."/>
            <person name="LaButti K.M."/>
            <person name="Schmutz J."/>
            <person name="Jabbour D."/>
            <person name="Luo H."/>
            <person name="Baker S.E."/>
            <person name="Pisabarro A.G."/>
            <person name="Walton J.D."/>
            <person name="Blanchette R.A."/>
            <person name="Henrissat B."/>
            <person name="Martin F."/>
            <person name="Cullen D."/>
            <person name="Hibbett D.S."/>
            <person name="Grigoriev I.V."/>
        </authorList>
    </citation>
    <scope>NUCLEOTIDE SEQUENCE [LARGE SCALE GENOMIC DNA]</scope>
    <source>
        <strain evidence="4">FD-172 SS1</strain>
    </source>
</reference>
<keyword evidence="2" id="KW-1133">Transmembrane helix</keyword>
<feature type="region of interest" description="Disordered" evidence="1">
    <location>
        <begin position="142"/>
        <end position="161"/>
    </location>
</feature>
<gene>
    <name evidence="3" type="ORF">BOTBODRAFT_174085</name>
</gene>
<dbReference type="STRING" id="930990.A0A067MI58"/>
<sequence>MPLSRNLALFGADFFHFWIGHILGLSGVLLGVNVGHTWDTPREQAPDPNGSKRLVLWELSSRRRPSRSHPTPSRSLALCSLSRPPPSFTTPPPLTLPPAPPCVLRCHRVACASCVPQPPNTSCVPSPPRPPPHRVPLALPAFTPSRAPVPSPPLSRPHVGRAPSPSPCSLALCPLTSPHLLASPGPLAIPLALAVPPRCPPRVSHAPLVPSSSLSR</sequence>
<evidence type="ECO:0000256" key="2">
    <source>
        <dbReference type="SAM" id="Phobius"/>
    </source>
</evidence>
<dbReference type="AlphaFoldDB" id="A0A067MI58"/>
<protein>
    <submittedName>
        <fullName evidence="3">Uncharacterized protein</fullName>
    </submittedName>
</protein>